<dbReference type="Pfam" id="PF05743">
    <property type="entry name" value="UEV"/>
    <property type="match status" value="1"/>
</dbReference>
<evidence type="ECO:0000256" key="5">
    <source>
        <dbReference type="ARBA" id="ARBA00022927"/>
    </source>
</evidence>
<dbReference type="Gene3D" id="3.10.110.10">
    <property type="entry name" value="Ubiquitin Conjugating Enzyme"/>
    <property type="match status" value="1"/>
</dbReference>
<evidence type="ECO:0000256" key="8">
    <source>
        <dbReference type="SAM" id="MobiDB-lite"/>
    </source>
</evidence>
<keyword evidence="3 7" id="KW-0813">Transport</keyword>
<dbReference type="CDD" id="cd11685">
    <property type="entry name" value="UEV_TSG101-like"/>
    <property type="match status" value="1"/>
</dbReference>
<dbReference type="GO" id="GO:0043162">
    <property type="term" value="P:ubiquitin-dependent protein catabolic process via the multivesicular body sorting pathway"/>
    <property type="evidence" value="ECO:0007669"/>
    <property type="project" value="UniProtKB-ARBA"/>
</dbReference>
<evidence type="ECO:0000256" key="4">
    <source>
        <dbReference type="ARBA" id="ARBA00022753"/>
    </source>
</evidence>
<dbReference type="Pfam" id="PF09454">
    <property type="entry name" value="Vps23_core"/>
    <property type="match status" value="1"/>
</dbReference>
<feature type="compositionally biased region" description="Polar residues" evidence="8">
    <location>
        <begin position="187"/>
        <end position="197"/>
    </location>
</feature>
<evidence type="ECO:0000256" key="6">
    <source>
        <dbReference type="ARBA" id="ARBA00023054"/>
    </source>
</evidence>
<dbReference type="GO" id="GO:0000813">
    <property type="term" value="C:ESCRT I complex"/>
    <property type="evidence" value="ECO:0007669"/>
    <property type="project" value="TreeGrafter"/>
</dbReference>
<evidence type="ECO:0000313" key="11">
    <source>
        <dbReference type="EMBL" id="CDO58001.1"/>
    </source>
</evidence>
<evidence type="ECO:0000259" key="10">
    <source>
        <dbReference type="PROSITE" id="PS51322"/>
    </source>
</evidence>
<keyword evidence="5 7" id="KW-0653">Protein transport</keyword>
<evidence type="ECO:0000256" key="2">
    <source>
        <dbReference type="ARBA" id="ARBA00009594"/>
    </source>
</evidence>
<comment type="caution">
    <text evidence="11">The sequence shown here is derived from an EMBL/GenBank/DDBJ whole genome shotgun (WGS) entry which is preliminary data.</text>
</comment>
<gene>
    <name evidence="11" type="ORF">BN980_GECA32s01000g</name>
</gene>
<accession>A0A0J9XLH6</accession>
<dbReference type="InterPro" id="IPR052070">
    <property type="entry name" value="ESCRT-I_UEV_domain"/>
</dbReference>
<organism evidence="11 12">
    <name type="scientific">Geotrichum candidum</name>
    <name type="common">Oospora lactis</name>
    <name type="synonym">Dipodascus geotrichum</name>
    <dbReference type="NCBI Taxonomy" id="1173061"/>
    <lineage>
        <taxon>Eukaryota</taxon>
        <taxon>Fungi</taxon>
        <taxon>Dikarya</taxon>
        <taxon>Ascomycota</taxon>
        <taxon>Saccharomycotina</taxon>
        <taxon>Dipodascomycetes</taxon>
        <taxon>Dipodascales</taxon>
        <taxon>Dipodascaceae</taxon>
        <taxon>Geotrichum</taxon>
    </lineage>
</organism>
<protein>
    <submittedName>
        <fullName evidence="11">Similar to Saccharomyces cerevisiae YCL008C STP22 Component of the ESCRT-I complex, which is involved in ubiquitin-dependent sorting of proteins into the endosome</fullName>
    </submittedName>
</protein>
<dbReference type="GO" id="GO:0072666">
    <property type="term" value="P:establishment of protein localization to vacuole"/>
    <property type="evidence" value="ECO:0007669"/>
    <property type="project" value="UniProtKB-ARBA"/>
</dbReference>
<keyword evidence="6" id="KW-0175">Coiled coil</keyword>
<comment type="subcellular location">
    <subcellularLocation>
        <location evidence="1">Endosome</location>
    </subcellularLocation>
</comment>
<dbReference type="InterPro" id="IPR016135">
    <property type="entry name" value="UBQ-conjugating_enzyme/RWD"/>
</dbReference>
<evidence type="ECO:0000256" key="1">
    <source>
        <dbReference type="ARBA" id="ARBA00004177"/>
    </source>
</evidence>
<dbReference type="EMBL" id="CCBN010000028">
    <property type="protein sequence ID" value="CDO58001.1"/>
    <property type="molecule type" value="Genomic_DNA"/>
</dbReference>
<feature type="compositionally biased region" description="Pro residues" evidence="8">
    <location>
        <begin position="160"/>
        <end position="171"/>
    </location>
</feature>
<dbReference type="InterPro" id="IPR008883">
    <property type="entry name" value="UEV_N"/>
</dbReference>
<name>A0A0J9XLH6_GEOCN</name>
<proteinExistence type="inferred from homology"/>
<dbReference type="Gene3D" id="6.10.140.820">
    <property type="match status" value="1"/>
</dbReference>
<feature type="compositionally biased region" description="Low complexity" evidence="8">
    <location>
        <begin position="267"/>
        <end position="277"/>
    </location>
</feature>
<dbReference type="PROSITE" id="PS51312">
    <property type="entry name" value="SB"/>
    <property type="match status" value="1"/>
</dbReference>
<dbReference type="SUPFAM" id="SSF54495">
    <property type="entry name" value="UBC-like"/>
    <property type="match status" value="1"/>
</dbReference>
<dbReference type="SUPFAM" id="SSF140111">
    <property type="entry name" value="Endosomal sorting complex assembly domain"/>
    <property type="match status" value="1"/>
</dbReference>
<feature type="domain" description="UEV" evidence="10">
    <location>
        <begin position="12"/>
        <end position="157"/>
    </location>
</feature>
<evidence type="ECO:0000256" key="7">
    <source>
        <dbReference type="PROSITE-ProRule" id="PRU00644"/>
    </source>
</evidence>
<feature type="domain" description="SB" evidence="9">
    <location>
        <begin position="386"/>
        <end position="451"/>
    </location>
</feature>
<dbReference type="PANTHER" id="PTHR23306:SF3">
    <property type="entry name" value="TUMOR SUPPRESSOR PROTEIN 101"/>
    <property type="match status" value="1"/>
</dbReference>
<dbReference type="GO" id="GO:0006886">
    <property type="term" value="P:intracellular protein transport"/>
    <property type="evidence" value="ECO:0007669"/>
    <property type="project" value="UniProtKB-ARBA"/>
</dbReference>
<dbReference type="PANTHER" id="PTHR23306">
    <property type="entry name" value="TUMOR SUSCEPTIBILITY GENE 101 PROTEIN-RELATED"/>
    <property type="match status" value="1"/>
</dbReference>
<evidence type="ECO:0000313" key="12">
    <source>
        <dbReference type="Proteomes" id="UP000242525"/>
    </source>
</evidence>
<feature type="region of interest" description="Disordered" evidence="8">
    <location>
        <begin position="254"/>
        <end position="290"/>
    </location>
</feature>
<reference evidence="11" key="1">
    <citation type="submission" date="2014-03" db="EMBL/GenBank/DDBJ databases">
        <authorList>
            <person name="Casaregola S."/>
        </authorList>
    </citation>
    <scope>NUCLEOTIDE SEQUENCE [LARGE SCALE GENOMIC DNA]</scope>
    <source>
        <strain evidence="11">CLIB 918</strain>
    </source>
</reference>
<sequence>MIPASQTQLPPEVTNWLYRVLSPEYQDVNRTYSDAAQVLISYPSLRPRTSVFTDENGRPELLLCFTGTIPATIANSVYRIPVEIWVPKAYPFLPPFAFVRPTKNMLIHPGNYVDTNGKCYHPYLSYWRDNVQTSNITEFIRVMSVAFGKEPPVYAKPPNYQTPPPLPPHPHTPTHDIQRDSVMNPLSAHNTGNSIRSGTFPPPINASLTGERVPPPRPALPPQLNHGQPPQYVPSPILPHATPVPVPKATVNKPVDIMDLPDDNRSSPRGSISSLSSQVAAPPRPPPNPQKLEAIEKLKTAMVDITLRHEQTMINENDARLAQNSETLSWMENVVNTEVSELQRLIAASKENEDILKSKIEQAKTVINDANSRPDPNIDDVVCAENVVYNQLYDLVTEDYAIEDTIYVLSKALENDRINLDTFLKHIRTLAREQFMKRALVEKIKNQINLA</sequence>
<dbReference type="STRING" id="1173061.A0A0J9XLH6"/>
<dbReference type="OrthoDB" id="306304at2759"/>
<dbReference type="GO" id="GO:0043130">
    <property type="term" value="F:ubiquitin binding"/>
    <property type="evidence" value="ECO:0007669"/>
    <property type="project" value="TreeGrafter"/>
</dbReference>
<dbReference type="PROSITE" id="PS51322">
    <property type="entry name" value="UEV"/>
    <property type="match status" value="1"/>
</dbReference>
<dbReference type="InterPro" id="IPR037202">
    <property type="entry name" value="ESCRT_assembly_dom"/>
</dbReference>
<feature type="region of interest" description="Disordered" evidence="8">
    <location>
        <begin position="154"/>
        <end position="234"/>
    </location>
</feature>
<keyword evidence="12" id="KW-1185">Reference proteome</keyword>
<dbReference type="AlphaFoldDB" id="A0A0J9XLH6"/>
<keyword evidence="4" id="KW-0967">Endosome</keyword>
<dbReference type="Proteomes" id="UP000242525">
    <property type="component" value="Unassembled WGS sequence"/>
</dbReference>
<evidence type="ECO:0000256" key="3">
    <source>
        <dbReference type="ARBA" id="ARBA00022448"/>
    </source>
</evidence>
<dbReference type="InterPro" id="IPR017916">
    <property type="entry name" value="SB_dom"/>
</dbReference>
<evidence type="ECO:0000259" key="9">
    <source>
        <dbReference type="PROSITE" id="PS51312"/>
    </source>
</evidence>
<comment type="similarity">
    <text evidence="2">Belongs to the ubiquitin-conjugating enzyme family. UEV subfamily.</text>
</comment>